<feature type="domain" description="Chitin-binding type-2" evidence="2">
    <location>
        <begin position="20"/>
        <end position="81"/>
    </location>
</feature>
<dbReference type="Gene3D" id="2.170.140.10">
    <property type="entry name" value="Chitin binding domain"/>
    <property type="match status" value="1"/>
</dbReference>
<sequence>MLLKVSVFIIFAIFKSQAALDPCRGVVEGKNYVMNPRGCSWFFSCENRTDPQEGKCPHDLHFNVQSQSCSYPENVFPRCTLDDDLIANTPTKCPTNNDMRLVPHPFECSNYTLCWQRNWQNLKCPDDRPHFSIFDMDCNTEFLADCKAVDRFCGSVELEQFEANPQGCDDFVMCSECENNYKLHNFQCLPGFKFNKGNKTCLGENDFECHVKESLAFDLPPRPFTTDCSEVTTLRTHHPGDCQYYFYCTSTGSMLAKCGDGENFDYEDAECKVNGVCHPNINSTFEAEKIKIERKITNNIPRIDLN</sequence>
<evidence type="ECO:0000256" key="1">
    <source>
        <dbReference type="SAM" id="SignalP"/>
    </source>
</evidence>
<keyword evidence="1" id="KW-0732">Signal</keyword>
<dbReference type="EMBL" id="JADBJN010000004">
    <property type="protein sequence ID" value="KAG5667155.1"/>
    <property type="molecule type" value="Genomic_DNA"/>
</dbReference>
<dbReference type="GO" id="GO:0008061">
    <property type="term" value="F:chitin binding"/>
    <property type="evidence" value="ECO:0007669"/>
    <property type="project" value="InterPro"/>
</dbReference>
<dbReference type="SUPFAM" id="SSF57625">
    <property type="entry name" value="Invertebrate chitin-binding proteins"/>
    <property type="match status" value="3"/>
</dbReference>
<dbReference type="InterPro" id="IPR002557">
    <property type="entry name" value="Chitin-bd_dom"/>
</dbReference>
<feature type="domain" description="Chitin-binding type-2" evidence="2">
    <location>
        <begin position="150"/>
        <end position="211"/>
    </location>
</feature>
<dbReference type="OrthoDB" id="6020543at2759"/>
<proteinExistence type="predicted"/>
<protein>
    <recommendedName>
        <fullName evidence="2">Chitin-binding type-2 domain-containing protein</fullName>
    </recommendedName>
</protein>
<keyword evidence="4" id="KW-1185">Reference proteome</keyword>
<organism evidence="3 4">
    <name type="scientific">Polypedilum vanderplanki</name>
    <name type="common">Sleeping chironomid midge</name>
    <dbReference type="NCBI Taxonomy" id="319348"/>
    <lineage>
        <taxon>Eukaryota</taxon>
        <taxon>Metazoa</taxon>
        <taxon>Ecdysozoa</taxon>
        <taxon>Arthropoda</taxon>
        <taxon>Hexapoda</taxon>
        <taxon>Insecta</taxon>
        <taxon>Pterygota</taxon>
        <taxon>Neoptera</taxon>
        <taxon>Endopterygota</taxon>
        <taxon>Diptera</taxon>
        <taxon>Nematocera</taxon>
        <taxon>Chironomoidea</taxon>
        <taxon>Chironomidae</taxon>
        <taxon>Chironominae</taxon>
        <taxon>Polypedilum</taxon>
        <taxon>Polypedilum</taxon>
    </lineage>
</organism>
<reference evidence="3" key="1">
    <citation type="submission" date="2021-03" db="EMBL/GenBank/DDBJ databases">
        <title>Chromosome level genome of the anhydrobiotic midge Polypedilum vanderplanki.</title>
        <authorList>
            <person name="Yoshida Y."/>
            <person name="Kikawada T."/>
            <person name="Gusev O."/>
        </authorList>
    </citation>
    <scope>NUCLEOTIDE SEQUENCE</scope>
    <source>
        <strain evidence="3">NIAS01</strain>
        <tissue evidence="3">Whole body or cell culture</tissue>
    </source>
</reference>
<name>A0A9J6BC77_POLVA</name>
<feature type="domain" description="Chitin-binding type-2" evidence="2">
    <location>
        <begin position="90"/>
        <end position="148"/>
    </location>
</feature>
<comment type="caution">
    <text evidence="3">The sequence shown here is derived from an EMBL/GenBank/DDBJ whole genome shotgun (WGS) entry which is preliminary data.</text>
</comment>
<dbReference type="PROSITE" id="PS50940">
    <property type="entry name" value="CHIT_BIND_II"/>
    <property type="match status" value="4"/>
</dbReference>
<dbReference type="GO" id="GO:0005576">
    <property type="term" value="C:extracellular region"/>
    <property type="evidence" value="ECO:0007669"/>
    <property type="project" value="InterPro"/>
</dbReference>
<evidence type="ECO:0000313" key="3">
    <source>
        <dbReference type="EMBL" id="KAG5667155.1"/>
    </source>
</evidence>
<dbReference type="Pfam" id="PF01607">
    <property type="entry name" value="CBM_14"/>
    <property type="match status" value="2"/>
</dbReference>
<dbReference type="SMART" id="SM00494">
    <property type="entry name" value="ChtBD2"/>
    <property type="match status" value="4"/>
</dbReference>
<feature type="signal peptide" evidence="1">
    <location>
        <begin position="1"/>
        <end position="18"/>
    </location>
</feature>
<evidence type="ECO:0000259" key="2">
    <source>
        <dbReference type="PROSITE" id="PS50940"/>
    </source>
</evidence>
<feature type="chain" id="PRO_5039953701" description="Chitin-binding type-2 domain-containing protein" evidence="1">
    <location>
        <begin position="19"/>
        <end position="306"/>
    </location>
</feature>
<feature type="domain" description="Chitin-binding type-2" evidence="2">
    <location>
        <begin position="225"/>
        <end position="279"/>
    </location>
</feature>
<evidence type="ECO:0000313" key="4">
    <source>
        <dbReference type="Proteomes" id="UP001107558"/>
    </source>
</evidence>
<accession>A0A9J6BC77</accession>
<dbReference type="Proteomes" id="UP001107558">
    <property type="component" value="Chromosome 4"/>
</dbReference>
<gene>
    <name evidence="3" type="ORF">PVAND_015152</name>
</gene>
<dbReference type="InterPro" id="IPR036508">
    <property type="entry name" value="Chitin-bd_dom_sf"/>
</dbReference>
<dbReference type="AlphaFoldDB" id="A0A9J6BC77"/>